<evidence type="ECO:0000313" key="2">
    <source>
        <dbReference type="Proteomes" id="UP000674938"/>
    </source>
</evidence>
<evidence type="ECO:0000313" key="1">
    <source>
        <dbReference type="EMBL" id="MBP1040213.1"/>
    </source>
</evidence>
<protein>
    <recommendedName>
        <fullName evidence="3">Mor transcription activator domain-containing protein</fullName>
    </recommendedName>
</protein>
<dbReference type="Proteomes" id="UP000674938">
    <property type="component" value="Unassembled WGS sequence"/>
</dbReference>
<dbReference type="PANTHER" id="PTHR37812:SF1">
    <property type="entry name" value="MU-LIKE PROPHAGE FLUMU PROTEIN C"/>
    <property type="match status" value="1"/>
</dbReference>
<dbReference type="RefSeq" id="WP_209525105.1">
    <property type="nucleotide sequence ID" value="NZ_JAEEGA010000002.1"/>
</dbReference>
<sequence length="86" mass="10000">MKYVKAHDVFPKELLTEIQKHVQGQLVYIPKLPEAHEKWGTHTDTKKRLLERNSAIIKAYQSGLTVPQLAESYFLSEETIKKIVYC</sequence>
<reference evidence="1" key="1">
    <citation type="submission" date="2020-12" db="EMBL/GenBank/DDBJ databases">
        <title>Vagococcus allomyrinae sp. nov. and Enterococcus lavae sp. nov., isolated from the larvae of Allomyrina dichotoma.</title>
        <authorList>
            <person name="Lee S.D."/>
        </authorList>
    </citation>
    <scope>NUCLEOTIDE SEQUENCE</scope>
    <source>
        <strain evidence="1">BWB3-3</strain>
    </source>
</reference>
<proteinExistence type="predicted"/>
<gene>
    <name evidence="1" type="ORF">I6N95_04220</name>
</gene>
<dbReference type="AlphaFoldDB" id="A0A940SVD0"/>
<name>A0A940SVD0_9ENTE</name>
<dbReference type="PANTHER" id="PTHR37812">
    <property type="entry name" value="MU-LIKE PROPHAGE FLUMU PROTEIN C"/>
    <property type="match status" value="1"/>
</dbReference>
<dbReference type="InterPro" id="IPR052411">
    <property type="entry name" value="c-mor_Regulatory_Protein"/>
</dbReference>
<accession>A0A940SVD0</accession>
<dbReference type="InterPro" id="IPR049739">
    <property type="entry name" value="YraL-like"/>
</dbReference>
<comment type="caution">
    <text evidence="1">The sequence shown here is derived from an EMBL/GenBank/DDBJ whole genome shotgun (WGS) entry which is preliminary data.</text>
</comment>
<evidence type="ECO:0008006" key="3">
    <source>
        <dbReference type="Google" id="ProtNLM"/>
    </source>
</evidence>
<dbReference type="InterPro" id="IPR009057">
    <property type="entry name" value="Homeodomain-like_sf"/>
</dbReference>
<dbReference type="NCBIfam" id="NF040785">
    <property type="entry name" value="CD3324_fam"/>
    <property type="match status" value="1"/>
</dbReference>
<dbReference type="EMBL" id="JAEEGA010000002">
    <property type="protein sequence ID" value="MBP1040213.1"/>
    <property type="molecule type" value="Genomic_DNA"/>
</dbReference>
<dbReference type="SUPFAM" id="SSF46689">
    <property type="entry name" value="Homeodomain-like"/>
    <property type="match status" value="1"/>
</dbReference>
<keyword evidence="2" id="KW-1185">Reference proteome</keyword>
<organism evidence="1 2">
    <name type="scientific">Vagococcus allomyrinae</name>
    <dbReference type="NCBI Taxonomy" id="2794353"/>
    <lineage>
        <taxon>Bacteria</taxon>
        <taxon>Bacillati</taxon>
        <taxon>Bacillota</taxon>
        <taxon>Bacilli</taxon>
        <taxon>Lactobacillales</taxon>
        <taxon>Enterococcaceae</taxon>
        <taxon>Vagococcus</taxon>
    </lineage>
</organism>